<name>A0A5M3WHM2_9ACTN</name>
<keyword evidence="2" id="KW-1185">Reference proteome</keyword>
<dbReference type="EMBL" id="BLAE01000007">
    <property type="protein sequence ID" value="GES07719.1"/>
    <property type="molecule type" value="Genomic_DNA"/>
</dbReference>
<evidence type="ECO:0000313" key="2">
    <source>
        <dbReference type="Proteomes" id="UP000331127"/>
    </source>
</evidence>
<gene>
    <name evidence="1" type="ORF">Amac_013140</name>
</gene>
<reference evidence="1 2" key="1">
    <citation type="submission" date="2019-10" db="EMBL/GenBank/DDBJ databases">
        <title>Whole genome shotgun sequence of Acrocarpospora macrocephala NBRC 16266.</title>
        <authorList>
            <person name="Ichikawa N."/>
            <person name="Kimura A."/>
            <person name="Kitahashi Y."/>
            <person name="Komaki H."/>
            <person name="Oguchi A."/>
        </authorList>
    </citation>
    <scope>NUCLEOTIDE SEQUENCE [LARGE SCALE GENOMIC DNA]</scope>
    <source>
        <strain evidence="1 2">NBRC 16266</strain>
    </source>
</reference>
<protein>
    <submittedName>
        <fullName evidence="1">Uncharacterized protein</fullName>
    </submittedName>
</protein>
<comment type="caution">
    <text evidence="1">The sequence shown here is derived from an EMBL/GenBank/DDBJ whole genome shotgun (WGS) entry which is preliminary data.</text>
</comment>
<organism evidence="1 2">
    <name type="scientific">Acrocarpospora macrocephala</name>
    <dbReference type="NCBI Taxonomy" id="150177"/>
    <lineage>
        <taxon>Bacteria</taxon>
        <taxon>Bacillati</taxon>
        <taxon>Actinomycetota</taxon>
        <taxon>Actinomycetes</taxon>
        <taxon>Streptosporangiales</taxon>
        <taxon>Streptosporangiaceae</taxon>
        <taxon>Acrocarpospora</taxon>
    </lineage>
</organism>
<dbReference type="AlphaFoldDB" id="A0A5M3WHM2"/>
<sequence>MRTYADELGGYLARIGAIALLTAEQVTVTGSQTRVRREASSNSQVARAAFRPYSASRHSATSSAVTMTG</sequence>
<accession>A0A5M3WHM2</accession>
<evidence type="ECO:0000313" key="1">
    <source>
        <dbReference type="EMBL" id="GES07719.1"/>
    </source>
</evidence>
<dbReference type="Proteomes" id="UP000331127">
    <property type="component" value="Unassembled WGS sequence"/>
</dbReference>
<proteinExistence type="predicted"/>